<evidence type="ECO:0000256" key="1">
    <source>
        <dbReference type="SAM" id="Phobius"/>
    </source>
</evidence>
<dbReference type="Pfam" id="PF10739">
    <property type="entry name" value="DUF2550"/>
    <property type="match status" value="1"/>
</dbReference>
<organism evidence="2 3">
    <name type="scientific">Actinomyces graevenitzii</name>
    <dbReference type="NCBI Taxonomy" id="55565"/>
    <lineage>
        <taxon>Bacteria</taxon>
        <taxon>Bacillati</taxon>
        <taxon>Actinomycetota</taxon>
        <taxon>Actinomycetes</taxon>
        <taxon>Actinomycetales</taxon>
        <taxon>Actinomycetaceae</taxon>
        <taxon>Actinomyces</taxon>
    </lineage>
</organism>
<keyword evidence="1" id="KW-0472">Membrane</keyword>
<keyword evidence="1" id="KW-0812">Transmembrane</keyword>
<feature type="transmembrane region" description="Helical" evidence="1">
    <location>
        <begin position="6"/>
        <end position="24"/>
    </location>
</feature>
<dbReference type="KEGG" id="agh:M3I41_06990"/>
<name>A0A9E7AIM5_9ACTO</name>
<keyword evidence="1" id="KW-1133">Transmembrane helix</keyword>
<dbReference type="EMBL" id="CP097095">
    <property type="protein sequence ID" value="UQF79329.1"/>
    <property type="molecule type" value="Genomic_DNA"/>
</dbReference>
<sequence length="132" mass="14642">MHAVWVWGLIALVTALIALVLFFVRLRTLSARVGAFECALAVKSGWMGGIAQMRSETLDWYRIVSASPSPRLRIERRFVELSQPRRRVNGGSVVEVTLTYGQTEYELAMAEEFHSALVAWADSAAPRAGGYV</sequence>
<evidence type="ECO:0000313" key="3">
    <source>
        <dbReference type="Proteomes" id="UP000830236"/>
    </source>
</evidence>
<gene>
    <name evidence="2" type="ORF">M3I41_06990</name>
</gene>
<dbReference type="AlphaFoldDB" id="A0A9E7AIM5"/>
<reference evidence="2" key="1">
    <citation type="submission" date="2022-05" db="EMBL/GenBank/DDBJ databases">
        <title>Using nanopore sequencing to obtain complete genomes from saliva samples.</title>
        <authorList>
            <person name="Baker J.L."/>
        </authorList>
    </citation>
    <scope>NUCLEOTIDE SEQUENCE</scope>
    <source>
        <strain evidence="2">JCVI-JB-Ag32</strain>
    </source>
</reference>
<protein>
    <submittedName>
        <fullName evidence="2">DUF2550 domain-containing protein</fullName>
    </submittedName>
</protein>
<dbReference type="Proteomes" id="UP000830236">
    <property type="component" value="Chromosome"/>
</dbReference>
<evidence type="ECO:0000313" key="2">
    <source>
        <dbReference type="EMBL" id="UQF79329.1"/>
    </source>
</evidence>
<dbReference type="InterPro" id="IPR019675">
    <property type="entry name" value="DUF2550"/>
</dbReference>
<proteinExistence type="predicted"/>
<accession>A0A9E7AIM5</accession>